<protein>
    <recommendedName>
        <fullName evidence="5">DUF4352 domain-containing protein</fullName>
    </recommendedName>
</protein>
<evidence type="ECO:0000313" key="3">
    <source>
        <dbReference type="EMBL" id="MCL6422631.1"/>
    </source>
</evidence>
<feature type="compositionally biased region" description="Low complexity" evidence="1">
    <location>
        <begin position="23"/>
        <end position="38"/>
    </location>
</feature>
<feature type="compositionally biased region" description="Polar residues" evidence="1">
    <location>
        <begin position="9"/>
        <end position="22"/>
    </location>
</feature>
<keyword evidence="4" id="KW-1185">Reference proteome</keyword>
<feature type="region of interest" description="Disordered" evidence="1">
    <location>
        <begin position="1"/>
        <end position="52"/>
    </location>
</feature>
<feature type="region of interest" description="Disordered" evidence="1">
    <location>
        <begin position="89"/>
        <end position="147"/>
    </location>
</feature>
<comment type="caution">
    <text evidence="3">The sequence shown here is derived from an EMBL/GenBank/DDBJ whole genome shotgun (WGS) entry which is preliminary data.</text>
</comment>
<keyword evidence="2" id="KW-1133">Transmembrane helix</keyword>
<feature type="compositionally biased region" description="Low complexity" evidence="1">
    <location>
        <begin position="98"/>
        <end position="140"/>
    </location>
</feature>
<evidence type="ECO:0000256" key="2">
    <source>
        <dbReference type="SAM" id="Phobius"/>
    </source>
</evidence>
<proteinExistence type="predicted"/>
<dbReference type="RefSeq" id="WP_249736724.1">
    <property type="nucleotide sequence ID" value="NZ_JAKNCJ010000001.1"/>
</dbReference>
<organism evidence="3 4">
    <name type="scientific">Brachybacterium equifaecis</name>
    <dbReference type="NCBI Taxonomy" id="2910770"/>
    <lineage>
        <taxon>Bacteria</taxon>
        <taxon>Bacillati</taxon>
        <taxon>Actinomycetota</taxon>
        <taxon>Actinomycetes</taxon>
        <taxon>Micrococcales</taxon>
        <taxon>Dermabacteraceae</taxon>
        <taxon>Brachybacterium</taxon>
    </lineage>
</organism>
<sequence>MSVPPPQDPQQGPYSSDAYGQNPQPQSSSQAPYSSAPYGGPVDPSAAPATPPNRTGRTVGIVCGALALIAVLLIGGGIALWALNRGGDDPAPTPDPATTPVASTEPAESPTPAETTPAATTPAPSDSPSASDPASSEPAAGGLEGDAGGVKYTLASARVGSVSSAPLGDGDARVEPTGRFLSTQVQVTNTTSEAVQPDPAVLSLVLADGTVVPAAGYDALASDDEQSVAAGEKSRTYNVYWDVPADAEVVAIRMGLGSASHDIPLS</sequence>
<evidence type="ECO:0000313" key="4">
    <source>
        <dbReference type="Proteomes" id="UP001203761"/>
    </source>
</evidence>
<evidence type="ECO:0000256" key="1">
    <source>
        <dbReference type="SAM" id="MobiDB-lite"/>
    </source>
</evidence>
<dbReference type="EMBL" id="JAKNCJ010000001">
    <property type="protein sequence ID" value="MCL6422631.1"/>
    <property type="molecule type" value="Genomic_DNA"/>
</dbReference>
<accession>A0ABT0QY96</accession>
<keyword evidence="2" id="KW-0812">Transmembrane</keyword>
<reference evidence="3" key="1">
    <citation type="submission" date="2022-02" db="EMBL/GenBank/DDBJ databases">
        <authorList>
            <person name="Lee M."/>
            <person name="Kim S.-J."/>
            <person name="Jung M.-Y."/>
        </authorList>
    </citation>
    <scope>NUCLEOTIDE SEQUENCE</scope>
    <source>
        <strain evidence="3">JHP9</strain>
    </source>
</reference>
<dbReference type="Proteomes" id="UP001203761">
    <property type="component" value="Unassembled WGS sequence"/>
</dbReference>
<evidence type="ECO:0008006" key="5">
    <source>
        <dbReference type="Google" id="ProtNLM"/>
    </source>
</evidence>
<keyword evidence="2" id="KW-0472">Membrane</keyword>
<feature type="transmembrane region" description="Helical" evidence="2">
    <location>
        <begin position="59"/>
        <end position="83"/>
    </location>
</feature>
<name>A0ABT0QY96_9MICO</name>
<gene>
    <name evidence="3" type="ORF">Bequi_04390</name>
</gene>